<comment type="caution">
    <text evidence="2">The sequence shown here is derived from an EMBL/GenBank/DDBJ whole genome shotgun (WGS) entry which is preliminary data.</text>
</comment>
<feature type="non-terminal residue" evidence="2">
    <location>
        <position position="1"/>
    </location>
</feature>
<protein>
    <recommendedName>
        <fullName evidence="1">DUF8040 domain-containing protein</fullName>
    </recommendedName>
</protein>
<evidence type="ECO:0000259" key="1">
    <source>
        <dbReference type="Pfam" id="PF26138"/>
    </source>
</evidence>
<dbReference type="InterPro" id="IPR045249">
    <property type="entry name" value="HARBI1-like"/>
</dbReference>
<reference evidence="2" key="1">
    <citation type="submission" date="2022-08" db="EMBL/GenBank/DDBJ databases">
        <authorList>
            <consortium name="DOE Joint Genome Institute"/>
            <person name="Min B."/>
            <person name="Riley R."/>
            <person name="Sierra-Patev S."/>
            <person name="Naranjo-Ortiz M."/>
            <person name="Looney B."/>
            <person name="Konkel Z."/>
            <person name="Slot J.C."/>
            <person name="Sakamoto Y."/>
            <person name="Steenwyk J.L."/>
            <person name="Rokas A."/>
            <person name="Carro J."/>
            <person name="Camarero S."/>
            <person name="Ferreira P."/>
            <person name="Molpeceres G."/>
            <person name="Ruiz-Duenas F.J."/>
            <person name="Serrano A."/>
            <person name="Henrissat B."/>
            <person name="Drula E."/>
            <person name="Hughes K.W."/>
            <person name="Mata J.L."/>
            <person name="Ishikawa N.K."/>
            <person name="Vargas-Isla R."/>
            <person name="Ushijima S."/>
            <person name="Smith C.A."/>
            <person name="Ahrendt S."/>
            <person name="Andreopoulos W."/>
            <person name="He G."/>
            <person name="Labutti K."/>
            <person name="Lipzen A."/>
            <person name="Ng V."/>
            <person name="Sandor L."/>
            <person name="Barry K."/>
            <person name="Martinez A.T."/>
            <person name="Xiao Y."/>
            <person name="Gibbons J.G."/>
            <person name="Terashima K."/>
            <person name="Hibbett D.S."/>
            <person name="Grigoriev I.V."/>
        </authorList>
    </citation>
    <scope>NUCLEOTIDE SEQUENCE</scope>
    <source>
        <strain evidence="2">TFB10291</strain>
    </source>
</reference>
<gene>
    <name evidence="2" type="ORF">GGU10DRAFT_242523</name>
</gene>
<evidence type="ECO:0000313" key="3">
    <source>
        <dbReference type="Proteomes" id="UP001163798"/>
    </source>
</evidence>
<organism evidence="2 3">
    <name type="scientific">Lentinula aff. detonsa</name>
    <dbReference type="NCBI Taxonomy" id="2804958"/>
    <lineage>
        <taxon>Eukaryota</taxon>
        <taxon>Fungi</taxon>
        <taxon>Dikarya</taxon>
        <taxon>Basidiomycota</taxon>
        <taxon>Agaricomycotina</taxon>
        <taxon>Agaricomycetes</taxon>
        <taxon>Agaricomycetidae</taxon>
        <taxon>Agaricales</taxon>
        <taxon>Marasmiineae</taxon>
        <taxon>Omphalotaceae</taxon>
        <taxon>Lentinula</taxon>
    </lineage>
</organism>
<dbReference type="Pfam" id="PF26138">
    <property type="entry name" value="DUF8040"/>
    <property type="match status" value="1"/>
</dbReference>
<feature type="non-terminal residue" evidence="2">
    <location>
        <position position="93"/>
    </location>
</feature>
<dbReference type="EMBL" id="MU794275">
    <property type="protein sequence ID" value="KAJ3779745.1"/>
    <property type="molecule type" value="Genomic_DNA"/>
</dbReference>
<proteinExistence type="predicted"/>
<sequence>CVTGLSIRHVGERFQRSNETISKYFREVLFAVSSDPFYSHFVVLPTNEDPPDTILHSNPKFWPFFKDAVGAIDGTHIHCTPSAEERQAARNRK</sequence>
<dbReference type="Proteomes" id="UP001163798">
    <property type="component" value="Unassembled WGS sequence"/>
</dbReference>
<name>A0AA38KKP1_9AGAR</name>
<dbReference type="AlphaFoldDB" id="A0AA38KKP1"/>
<dbReference type="PANTHER" id="PTHR22930">
    <property type="match status" value="1"/>
</dbReference>
<dbReference type="InterPro" id="IPR058353">
    <property type="entry name" value="DUF8040"/>
</dbReference>
<evidence type="ECO:0000313" key="2">
    <source>
        <dbReference type="EMBL" id="KAJ3779745.1"/>
    </source>
</evidence>
<accession>A0AA38KKP1</accession>
<keyword evidence="3" id="KW-1185">Reference proteome</keyword>
<feature type="domain" description="DUF8040" evidence="1">
    <location>
        <begin position="2"/>
        <end position="33"/>
    </location>
</feature>
<dbReference type="PANTHER" id="PTHR22930:SF259">
    <property type="entry name" value="OS08G0106900 PROTEIN"/>
    <property type="match status" value="1"/>
</dbReference>